<protein>
    <submittedName>
        <fullName evidence="1">Uncharacterized protein</fullName>
    </submittedName>
</protein>
<sequence>MPRLALALGLEDEMDGTIFSLSSLLIDLLEMFQVVKW</sequence>
<name>A0A0A9GYF7_ARUDO</name>
<accession>A0A0A9GYF7</accession>
<proteinExistence type="predicted"/>
<dbReference type="EMBL" id="GBRH01172283">
    <property type="protein sequence ID" value="JAE25613.1"/>
    <property type="molecule type" value="Transcribed_RNA"/>
</dbReference>
<organism evidence="1">
    <name type="scientific">Arundo donax</name>
    <name type="common">Giant reed</name>
    <name type="synonym">Donax arundinaceus</name>
    <dbReference type="NCBI Taxonomy" id="35708"/>
    <lineage>
        <taxon>Eukaryota</taxon>
        <taxon>Viridiplantae</taxon>
        <taxon>Streptophyta</taxon>
        <taxon>Embryophyta</taxon>
        <taxon>Tracheophyta</taxon>
        <taxon>Spermatophyta</taxon>
        <taxon>Magnoliopsida</taxon>
        <taxon>Liliopsida</taxon>
        <taxon>Poales</taxon>
        <taxon>Poaceae</taxon>
        <taxon>PACMAD clade</taxon>
        <taxon>Arundinoideae</taxon>
        <taxon>Arundineae</taxon>
        <taxon>Arundo</taxon>
    </lineage>
</organism>
<reference evidence="1" key="1">
    <citation type="submission" date="2014-09" db="EMBL/GenBank/DDBJ databases">
        <authorList>
            <person name="Magalhaes I.L.F."/>
            <person name="Oliveira U."/>
            <person name="Santos F.R."/>
            <person name="Vidigal T.H.D.A."/>
            <person name="Brescovit A.D."/>
            <person name="Santos A.J."/>
        </authorList>
    </citation>
    <scope>NUCLEOTIDE SEQUENCE</scope>
    <source>
        <tissue evidence="1">Shoot tissue taken approximately 20 cm above the soil surface</tissue>
    </source>
</reference>
<evidence type="ECO:0000313" key="1">
    <source>
        <dbReference type="EMBL" id="JAE25613.1"/>
    </source>
</evidence>
<reference evidence="1" key="2">
    <citation type="journal article" date="2015" name="Data Brief">
        <title>Shoot transcriptome of the giant reed, Arundo donax.</title>
        <authorList>
            <person name="Barrero R.A."/>
            <person name="Guerrero F.D."/>
            <person name="Moolhuijzen P."/>
            <person name="Goolsby J.A."/>
            <person name="Tidwell J."/>
            <person name="Bellgard S.E."/>
            <person name="Bellgard M.I."/>
        </authorList>
    </citation>
    <scope>NUCLEOTIDE SEQUENCE</scope>
    <source>
        <tissue evidence="1">Shoot tissue taken approximately 20 cm above the soil surface</tissue>
    </source>
</reference>
<dbReference type="AlphaFoldDB" id="A0A0A9GYF7"/>